<feature type="compositionally biased region" description="Basic and acidic residues" evidence="1">
    <location>
        <begin position="204"/>
        <end position="227"/>
    </location>
</feature>
<feature type="region of interest" description="Disordered" evidence="1">
    <location>
        <begin position="180"/>
        <end position="227"/>
    </location>
</feature>
<protein>
    <submittedName>
        <fullName evidence="2">Gas vesicle protein</fullName>
    </submittedName>
</protein>
<proteinExistence type="predicted"/>
<dbReference type="Proteomes" id="UP001183629">
    <property type="component" value="Unassembled WGS sequence"/>
</dbReference>
<evidence type="ECO:0000256" key="1">
    <source>
        <dbReference type="SAM" id="MobiDB-lite"/>
    </source>
</evidence>
<dbReference type="InterPro" id="IPR022062">
    <property type="entry name" value="DUF3618"/>
</dbReference>
<dbReference type="AlphaFoldDB" id="A0AAE4CYP4"/>
<evidence type="ECO:0000313" key="2">
    <source>
        <dbReference type="EMBL" id="MDR7326084.1"/>
    </source>
</evidence>
<reference evidence="2 3" key="1">
    <citation type="submission" date="2023-07" db="EMBL/GenBank/DDBJ databases">
        <title>Sequencing the genomes of 1000 actinobacteria strains.</title>
        <authorList>
            <person name="Klenk H.-P."/>
        </authorList>
    </citation>
    <scope>NUCLEOTIDE SEQUENCE [LARGE SCALE GENOMIC DNA]</scope>
    <source>
        <strain evidence="2 3">DSM 44711</strain>
    </source>
</reference>
<dbReference type="EMBL" id="JAVDYC010000001">
    <property type="protein sequence ID" value="MDR7326084.1"/>
    <property type="molecule type" value="Genomic_DNA"/>
</dbReference>
<accession>A0AAE4CYP4</accession>
<dbReference type="Pfam" id="PF12277">
    <property type="entry name" value="DUF3618"/>
    <property type="match status" value="1"/>
</dbReference>
<comment type="caution">
    <text evidence="2">The sequence shown here is derived from an EMBL/GenBank/DDBJ whole genome shotgun (WGS) entry which is preliminary data.</text>
</comment>
<feature type="region of interest" description="Disordered" evidence="1">
    <location>
        <begin position="50"/>
        <end position="73"/>
    </location>
</feature>
<organism evidence="2 3">
    <name type="scientific">Catenuloplanes niger</name>
    <dbReference type="NCBI Taxonomy" id="587534"/>
    <lineage>
        <taxon>Bacteria</taxon>
        <taxon>Bacillati</taxon>
        <taxon>Actinomycetota</taxon>
        <taxon>Actinomycetes</taxon>
        <taxon>Micromonosporales</taxon>
        <taxon>Micromonosporaceae</taxon>
        <taxon>Catenuloplanes</taxon>
    </lineage>
</organism>
<keyword evidence="3" id="KW-1185">Reference proteome</keyword>
<dbReference type="RefSeq" id="WP_310421328.1">
    <property type="nucleotide sequence ID" value="NZ_JAVDYC010000001.1"/>
</dbReference>
<evidence type="ECO:0000313" key="3">
    <source>
        <dbReference type="Proteomes" id="UP001183629"/>
    </source>
</evidence>
<sequence>MTSSDPDQIRAEIERTRAGLSSDVDALAYKASPTRIVEDRKQRVRDALRNTREKIMGTASDAGSTVAGKTSGAAHAVSDKASGAAQAVSDKASGAAHAVSDKASDAADAVRQAPSVVKTKAEGNPLAAGLIAFGAGWLISSLLPATQKERELAASARTAVQENKETLVQEAKQLAGELQDNLRGPAEEAAGRVRDTATDAAATVRDEGRSAAEDVKGRASEAREKVS</sequence>
<name>A0AAE4CYP4_9ACTN</name>
<feature type="compositionally biased region" description="Basic and acidic residues" evidence="1">
    <location>
        <begin position="185"/>
        <end position="197"/>
    </location>
</feature>
<dbReference type="Gene3D" id="1.20.120.20">
    <property type="entry name" value="Apolipoprotein"/>
    <property type="match status" value="1"/>
</dbReference>
<gene>
    <name evidence="2" type="ORF">J2S44_006334</name>
</gene>